<dbReference type="RefSeq" id="WP_171624815.1">
    <property type="nucleotide sequence ID" value="NZ_JABBPG010000001.1"/>
</dbReference>
<proteinExistence type="predicted"/>
<reference evidence="1 2" key="1">
    <citation type="submission" date="2020-04" db="EMBL/GenBank/DDBJ databases">
        <title>Pseudoalteromonas caenipelagi sp. nov., isolated from a tidal flat.</title>
        <authorList>
            <person name="Park S."/>
            <person name="Yoon J.-H."/>
        </authorList>
    </citation>
    <scope>NUCLEOTIDE SEQUENCE [LARGE SCALE GENOMIC DNA]</scope>
    <source>
        <strain evidence="1 2">JBTF-M23</strain>
    </source>
</reference>
<dbReference type="Proteomes" id="UP000586305">
    <property type="component" value="Unassembled WGS sequence"/>
</dbReference>
<sequence length="417" mass="47550">MVEDAIELLPVWTLHRKAISNRLSNRISYQSSLIVEEFLESMKKSYNDNGKRFNKPVTKKCLSTILAHLIYASEHNLRVRYSRSTSHVKGAMNALTTIGVLNFLQRQSLVKQDIAHQSEHSNKQSTFWATEKFEELVKNTVKWSELAYTGPLVVIRDESKEMLPLPAQAKKVVTAVNILNTFLKCFEVVQDGKKQCIALRRVYRDSLELGGRFYTHGMLTYQNNKKALRSTIKIDGEDTCELDYKAMHLNILHAWKKVQCKEDPYDIPGLDRDTVKRLVVRWVNSKPSDFKRVVTMSGKSEYKTEAGRVHLNPDARDSLIEDLPPGIKGEYAYSKLLEAYPDIASFIGQKNIGLQLQNTDSTIMSIILDELKLRMIPALPLHDSVIVKTSDAEITEKVMLKAYQKVLNGFNISISRS</sequence>
<gene>
    <name evidence="1" type="ORF">HG263_04320</name>
</gene>
<protein>
    <submittedName>
        <fullName evidence="1">Uncharacterized protein</fullName>
    </submittedName>
</protein>
<evidence type="ECO:0000313" key="1">
    <source>
        <dbReference type="EMBL" id="NOU49759.1"/>
    </source>
</evidence>
<dbReference type="AlphaFoldDB" id="A0A849V875"/>
<organism evidence="1 2">
    <name type="scientific">Pseudoalteromonas caenipelagi</name>
    <dbReference type="NCBI Taxonomy" id="2726988"/>
    <lineage>
        <taxon>Bacteria</taxon>
        <taxon>Pseudomonadati</taxon>
        <taxon>Pseudomonadota</taxon>
        <taxon>Gammaproteobacteria</taxon>
        <taxon>Alteromonadales</taxon>
        <taxon>Pseudoalteromonadaceae</taxon>
        <taxon>Pseudoalteromonas</taxon>
    </lineage>
</organism>
<name>A0A849V875_9GAMM</name>
<keyword evidence="2" id="KW-1185">Reference proteome</keyword>
<accession>A0A849V875</accession>
<dbReference type="EMBL" id="JABBPG010000001">
    <property type="protein sequence ID" value="NOU49759.1"/>
    <property type="molecule type" value="Genomic_DNA"/>
</dbReference>
<evidence type="ECO:0000313" key="2">
    <source>
        <dbReference type="Proteomes" id="UP000586305"/>
    </source>
</evidence>
<comment type="caution">
    <text evidence="1">The sequence shown here is derived from an EMBL/GenBank/DDBJ whole genome shotgun (WGS) entry which is preliminary data.</text>
</comment>